<evidence type="ECO:0000313" key="1">
    <source>
        <dbReference type="EMBL" id="KAJ8686953.1"/>
    </source>
</evidence>
<reference evidence="1" key="1">
    <citation type="submission" date="2023-04" db="EMBL/GenBank/DDBJ databases">
        <title>A chromosome-level genome assembly of the parasitoid wasp Eretmocerus hayati.</title>
        <authorList>
            <person name="Zhong Y."/>
            <person name="Liu S."/>
            <person name="Liu Y."/>
        </authorList>
    </citation>
    <scope>NUCLEOTIDE SEQUENCE</scope>
    <source>
        <strain evidence="1">ZJU_SS_LIU_2023</strain>
    </source>
</reference>
<evidence type="ECO:0000313" key="2">
    <source>
        <dbReference type="Proteomes" id="UP001239111"/>
    </source>
</evidence>
<proteinExistence type="predicted"/>
<accession>A0ACC2PVH9</accession>
<name>A0ACC2PVH9_9HYME</name>
<keyword evidence="2" id="KW-1185">Reference proteome</keyword>
<dbReference type="EMBL" id="CM056741">
    <property type="protein sequence ID" value="KAJ8686953.1"/>
    <property type="molecule type" value="Genomic_DNA"/>
</dbReference>
<gene>
    <name evidence="1" type="ORF">QAD02_022747</name>
</gene>
<sequence>MPIPSEVVSCFKYVDLNVKSYIQELEQIVKIPNVSSDLEASSHLEDLVKWLIARLKQLGFTVQIREPDFSHPKYKGKNKPPIVLAFLGNDSKKKTLVYYSHLDVLKVQRPQWKTDPFELTKIDGKLYGRGTAKMKGPLLCFIHAVESYLEMGIELPINIKILCESMFECRSAGLRGILDNLKSSFLADADCVLMTESHWLGSQHPCVVYGTRGVCYFNLTIEGAIRDLSSGDFGGVIREPMFDLLHIFSSLVDPFGIVRIPEFYDDIVDVTPDEEDFYKKIQIEIEEYRKIVGVEKLGHGGDLKKILMRVWRYPWVNLHYVNTSCQDGNLLNIPRKVLARFSIRSVPNQKHERVSKMVMDYVNELAKQSKTPNKVIINTEHPLDPWYENHLHWNYNAACTATKQVYKEDASFIREGNGFPTLLKLRDAMPNRNILILPIVNSEAKAHSEEENISLRNYIEGTKLLIAYFYELPRAAVQHVADKKASRRPKICRNKL</sequence>
<protein>
    <submittedName>
        <fullName evidence="1">Uncharacterized protein</fullName>
    </submittedName>
</protein>
<dbReference type="Proteomes" id="UP001239111">
    <property type="component" value="Chromosome 1"/>
</dbReference>
<comment type="caution">
    <text evidence="1">The sequence shown here is derived from an EMBL/GenBank/DDBJ whole genome shotgun (WGS) entry which is preliminary data.</text>
</comment>
<organism evidence="1 2">
    <name type="scientific">Eretmocerus hayati</name>
    <dbReference type="NCBI Taxonomy" id="131215"/>
    <lineage>
        <taxon>Eukaryota</taxon>
        <taxon>Metazoa</taxon>
        <taxon>Ecdysozoa</taxon>
        <taxon>Arthropoda</taxon>
        <taxon>Hexapoda</taxon>
        <taxon>Insecta</taxon>
        <taxon>Pterygota</taxon>
        <taxon>Neoptera</taxon>
        <taxon>Endopterygota</taxon>
        <taxon>Hymenoptera</taxon>
        <taxon>Apocrita</taxon>
        <taxon>Proctotrupomorpha</taxon>
        <taxon>Chalcidoidea</taxon>
        <taxon>Aphelinidae</taxon>
        <taxon>Aphelininae</taxon>
        <taxon>Eretmocerus</taxon>
    </lineage>
</organism>